<dbReference type="EMBL" id="JAKTTI010000002">
    <property type="protein sequence ID" value="MCH1624126.1"/>
    <property type="molecule type" value="Genomic_DNA"/>
</dbReference>
<reference evidence="2" key="1">
    <citation type="submission" date="2022-02" db="EMBL/GenBank/DDBJ databases">
        <title>Fredinandcohnia quinoae sp. nov. isolated from Chenopodium quinoa seeds.</title>
        <authorList>
            <person name="Saati-Santamaria Z."/>
            <person name="Flores-Felix J.D."/>
            <person name="Igual J.M."/>
            <person name="Velazquez E."/>
            <person name="Garcia-Fraile P."/>
            <person name="Martinez-Molina E."/>
        </authorList>
    </citation>
    <scope>NUCLEOTIDE SEQUENCE</scope>
    <source>
        <strain evidence="2">SECRCQ15</strain>
    </source>
</reference>
<evidence type="ECO:0000256" key="1">
    <source>
        <dbReference type="SAM" id="Phobius"/>
    </source>
</evidence>
<evidence type="ECO:0000313" key="3">
    <source>
        <dbReference type="Proteomes" id="UP001431131"/>
    </source>
</evidence>
<accession>A0AAW5E2C4</accession>
<dbReference type="Proteomes" id="UP001431131">
    <property type="component" value="Unassembled WGS sequence"/>
</dbReference>
<protein>
    <submittedName>
        <fullName evidence="2">DUF624 domain-containing protein</fullName>
    </submittedName>
</protein>
<organism evidence="2 3">
    <name type="scientific">Fredinandcohnia quinoae</name>
    <dbReference type="NCBI Taxonomy" id="2918902"/>
    <lineage>
        <taxon>Bacteria</taxon>
        <taxon>Bacillati</taxon>
        <taxon>Bacillota</taxon>
        <taxon>Bacilli</taxon>
        <taxon>Bacillales</taxon>
        <taxon>Bacillaceae</taxon>
        <taxon>Fredinandcohnia</taxon>
    </lineage>
</organism>
<keyword evidence="1" id="KW-1133">Transmembrane helix</keyword>
<dbReference type="RefSeq" id="WP_240252379.1">
    <property type="nucleotide sequence ID" value="NZ_JAKTTI010000002.1"/>
</dbReference>
<name>A0AAW5E2C4_9BACI</name>
<feature type="transmembrane region" description="Helical" evidence="1">
    <location>
        <begin position="199"/>
        <end position="217"/>
    </location>
</feature>
<dbReference type="InterPro" id="IPR006938">
    <property type="entry name" value="DUF624"/>
</dbReference>
<gene>
    <name evidence="2" type="ORF">MJG50_02195</name>
</gene>
<sequence length="234" mass="27590">MELTGIFSKLYDISEWIMKFMMSNIVWMVFNLPVIYLVISLFFVKSVQDAYVLLLAIVILLPFFTFPATSALFAIMRLWIKNDESGRLLPNFWRFYKENYVRSMVGGLFFGIIWFLWIMNVRLATIEFGSALFYMYTILTVFLFTWTMHFFSDTIHFTIPFFSSIKKTLFIAIGFIHFTIPLAGATAFIYYFLYQLHPILLFLFSVPLTAYTFFFGYHHIVKRALSMDSNIVSN</sequence>
<feature type="transmembrane region" description="Helical" evidence="1">
    <location>
        <begin position="25"/>
        <end position="44"/>
    </location>
</feature>
<feature type="transmembrane region" description="Helical" evidence="1">
    <location>
        <begin position="100"/>
        <end position="119"/>
    </location>
</feature>
<dbReference type="AlphaFoldDB" id="A0AAW5E2C4"/>
<dbReference type="Pfam" id="PF04854">
    <property type="entry name" value="DUF624"/>
    <property type="match status" value="1"/>
</dbReference>
<keyword evidence="1" id="KW-0472">Membrane</keyword>
<keyword evidence="3" id="KW-1185">Reference proteome</keyword>
<feature type="transmembrane region" description="Helical" evidence="1">
    <location>
        <begin position="131"/>
        <end position="148"/>
    </location>
</feature>
<proteinExistence type="predicted"/>
<feature type="transmembrane region" description="Helical" evidence="1">
    <location>
        <begin position="169"/>
        <end position="193"/>
    </location>
</feature>
<comment type="caution">
    <text evidence="2">The sequence shown here is derived from an EMBL/GenBank/DDBJ whole genome shotgun (WGS) entry which is preliminary data.</text>
</comment>
<keyword evidence="1" id="KW-0812">Transmembrane</keyword>
<feature type="transmembrane region" description="Helical" evidence="1">
    <location>
        <begin position="50"/>
        <end position="79"/>
    </location>
</feature>
<evidence type="ECO:0000313" key="2">
    <source>
        <dbReference type="EMBL" id="MCH1624126.1"/>
    </source>
</evidence>